<keyword evidence="9" id="KW-0378">Hydrolase</keyword>
<dbReference type="RefSeq" id="WP_016456336.1">
    <property type="nucleotide sequence ID" value="NZ_KE150269.1"/>
</dbReference>
<evidence type="ECO:0000256" key="3">
    <source>
        <dbReference type="ARBA" id="ARBA00004496"/>
    </source>
</evidence>
<feature type="region of interest" description="Disordered" evidence="16">
    <location>
        <begin position="1"/>
        <end position="200"/>
    </location>
</feature>
<dbReference type="EMBL" id="AGZR01000009">
    <property type="protein sequence ID" value="EPD31954.1"/>
    <property type="molecule type" value="Genomic_DNA"/>
</dbReference>
<feature type="compositionally biased region" description="Basic and acidic residues" evidence="16">
    <location>
        <begin position="309"/>
        <end position="319"/>
    </location>
</feature>
<organism evidence="18 19">
    <name type="scientific">Propionimicrobium lymphophilum ACS-093-V-SCH5</name>
    <dbReference type="NCBI Taxonomy" id="883161"/>
    <lineage>
        <taxon>Bacteria</taxon>
        <taxon>Bacillati</taxon>
        <taxon>Actinomycetota</taxon>
        <taxon>Actinomycetes</taxon>
        <taxon>Propionibacteriales</taxon>
        <taxon>Propionibacteriaceae</taxon>
        <taxon>Propionimicrobium</taxon>
    </lineage>
</organism>
<dbReference type="GO" id="GO:0008033">
    <property type="term" value="P:tRNA processing"/>
    <property type="evidence" value="ECO:0007669"/>
    <property type="project" value="UniProtKB-KW"/>
</dbReference>
<dbReference type="GO" id="GO:0008995">
    <property type="term" value="F:ribonuclease E activity"/>
    <property type="evidence" value="ECO:0007669"/>
    <property type="project" value="UniProtKB-EC"/>
</dbReference>
<name>S2WW55_9ACTN</name>
<feature type="compositionally biased region" description="Basic residues" evidence="16">
    <location>
        <begin position="331"/>
        <end position="341"/>
    </location>
</feature>
<keyword evidence="11" id="KW-0460">Magnesium</keyword>
<dbReference type="PANTHER" id="PTHR30001:SF0">
    <property type="entry name" value="RIBONUCLEASE G"/>
    <property type="match status" value="1"/>
</dbReference>
<evidence type="ECO:0000256" key="4">
    <source>
        <dbReference type="ARBA" id="ARBA00005522"/>
    </source>
</evidence>
<evidence type="ECO:0000256" key="5">
    <source>
        <dbReference type="ARBA" id="ARBA00022490"/>
    </source>
</evidence>
<keyword evidence="5" id="KW-0963">Cytoplasm</keyword>
<dbReference type="InterPro" id="IPR019307">
    <property type="entry name" value="RNA-bd_AU-1/RNase_E/G"/>
</dbReference>
<dbReference type="OrthoDB" id="9804278at2"/>
<dbReference type="HOGENOM" id="CLU_003468_2_2_11"/>
<evidence type="ECO:0000256" key="2">
    <source>
        <dbReference type="ARBA" id="ARBA00001947"/>
    </source>
</evidence>
<comment type="caution">
    <text evidence="18">The sequence shown here is derived from an EMBL/GenBank/DDBJ whole genome shotgun (WGS) entry which is preliminary data.</text>
</comment>
<keyword evidence="10" id="KW-0862">Zinc</keyword>
<dbReference type="PATRIC" id="fig|883161.3.peg.1500"/>
<evidence type="ECO:0000313" key="18">
    <source>
        <dbReference type="EMBL" id="EPD31954.1"/>
    </source>
</evidence>
<feature type="compositionally biased region" description="Basic residues" evidence="16">
    <location>
        <begin position="837"/>
        <end position="856"/>
    </location>
</feature>
<evidence type="ECO:0000256" key="7">
    <source>
        <dbReference type="ARBA" id="ARBA00022694"/>
    </source>
</evidence>
<evidence type="ECO:0000256" key="1">
    <source>
        <dbReference type="ARBA" id="ARBA00001946"/>
    </source>
</evidence>
<evidence type="ECO:0000256" key="8">
    <source>
        <dbReference type="ARBA" id="ARBA00022723"/>
    </source>
</evidence>
<gene>
    <name evidence="18" type="ORF">HMPREF9306_01512</name>
</gene>
<dbReference type="CDD" id="cd04453">
    <property type="entry name" value="S1_RNase_E"/>
    <property type="match status" value="1"/>
</dbReference>
<dbReference type="FunFam" id="2.40.50.140:FF:000066">
    <property type="entry name" value="Ribonuclease E"/>
    <property type="match status" value="1"/>
</dbReference>
<evidence type="ECO:0000256" key="12">
    <source>
        <dbReference type="ARBA" id="ARBA00022884"/>
    </source>
</evidence>
<dbReference type="InterPro" id="IPR003029">
    <property type="entry name" value="S1_domain"/>
</dbReference>
<evidence type="ECO:0000256" key="9">
    <source>
        <dbReference type="ARBA" id="ARBA00022801"/>
    </source>
</evidence>
<evidence type="ECO:0000256" key="10">
    <source>
        <dbReference type="ARBA" id="ARBA00022833"/>
    </source>
</evidence>
<comment type="cofactor">
    <cofactor evidence="2">
        <name>Zn(2+)</name>
        <dbReference type="ChEBI" id="CHEBI:29105"/>
    </cofactor>
</comment>
<dbReference type="GO" id="GO:0006364">
    <property type="term" value="P:rRNA processing"/>
    <property type="evidence" value="ECO:0007669"/>
    <property type="project" value="TreeGrafter"/>
</dbReference>
<sequence>MAEKLDIAGQDPAASQDPDLPRPPSGRRAASRPAGPPSQTSKNTNLSAESLYDAPKPASDSSDNGDFKKEESKPANQRVSRSRRRNSSSSASSDVKASDEVQGNVAESNSDEKSSAEASSQDQNKQSQNNRRGSRRSSSRNDSDSKNQSRRRRRRQTPAAETEPSAELEAKLDEVLGAKKAAHKDGDHKSASELLGGKVPTNELGEIDKEAALADLTATIAGKTSNSDAEPSNVKHKSANKSKTGESVSAKKNQEEPSDADQQKKDSAENSEEEKDDNSSNGLRRRRRRGGRRRHGSSNDDSDESNNSDEAKEDAKDEKSEEDNNQQSSGSHRRRRRRRRGGSSSDDDTTIAIRQPRSRSVSDEITSIEGSTRLEAKRQRRREGRSQRRRAPILTEAEFLARRENVSRKMVIRQSDDYTQLAVLEDNMLVEHYVDRKNSTSLIGNIYLGRVQNVLPSMEAVFIDIGRGRNAVLYAGEVNWDAFEVASDKRQVEQVFKSGDSVIVQVSKDPVGAKGARLTGHVSLPGRYVVYSPNGHLSGISRKLPDKERARLKKILDETLSDSASVIVRTAAEGATEENLIHDVDRLKAQWEVIEKKAKRGGAPAQLYAEPDLTLRTIRDIFTEDFEELIIAGQGSQNDAWESVSQYVEMIAPQLADRLKKWDSQKQGDLFSVYRIDEQISKALERKVFLPSGGSLVIDRTEAMTVIDVNTGKFTGSGGNLEETVTKNNLEAAEEIVRQLRLRDLGGIIVVDFIDMVLPANRDLLLRRLVECLSRDRTRHQVSEVTSLGLVQMTRKRIGTGLAEAFTTECEACGGRGYHRYDTPVASQAPADGGERHGRKNGRKNSKNGKGKNKNN</sequence>
<evidence type="ECO:0000259" key="17">
    <source>
        <dbReference type="PROSITE" id="PS50126"/>
    </source>
</evidence>
<feature type="compositionally biased region" description="Polar residues" evidence="16">
    <location>
        <begin position="241"/>
        <end position="251"/>
    </location>
</feature>
<dbReference type="AlphaFoldDB" id="S2WW55"/>
<dbReference type="GO" id="GO:0046872">
    <property type="term" value="F:metal ion binding"/>
    <property type="evidence" value="ECO:0007669"/>
    <property type="project" value="UniProtKB-KW"/>
</dbReference>
<evidence type="ECO:0000256" key="14">
    <source>
        <dbReference type="ARBA" id="ARBA00066879"/>
    </source>
</evidence>
<comment type="catalytic activity">
    <reaction evidence="13">
        <text>Endonucleolytic cleavage of single-stranded RNA in A- and U-rich regions.</text>
        <dbReference type="EC" id="3.1.26.12"/>
    </reaction>
</comment>
<feature type="compositionally biased region" description="Polar residues" evidence="16">
    <location>
        <begin position="39"/>
        <end position="48"/>
    </location>
</feature>
<dbReference type="NCBIfam" id="TIGR00757">
    <property type="entry name" value="RNaseEG"/>
    <property type="match status" value="1"/>
</dbReference>
<dbReference type="Pfam" id="PF10150">
    <property type="entry name" value="RNase_E_G"/>
    <property type="match status" value="1"/>
</dbReference>
<evidence type="ECO:0000256" key="11">
    <source>
        <dbReference type="ARBA" id="ARBA00022842"/>
    </source>
</evidence>
<evidence type="ECO:0000256" key="13">
    <source>
        <dbReference type="ARBA" id="ARBA00050524"/>
    </source>
</evidence>
<keyword evidence="19" id="KW-1185">Reference proteome</keyword>
<comment type="cofactor">
    <cofactor evidence="1">
        <name>Mg(2+)</name>
        <dbReference type="ChEBI" id="CHEBI:18420"/>
    </cofactor>
</comment>
<proteinExistence type="inferred from homology"/>
<evidence type="ECO:0000313" key="19">
    <source>
        <dbReference type="Proteomes" id="UP000014417"/>
    </source>
</evidence>
<dbReference type="GO" id="GO:0003723">
    <property type="term" value="F:RNA binding"/>
    <property type="evidence" value="ECO:0007669"/>
    <property type="project" value="UniProtKB-KW"/>
</dbReference>
<evidence type="ECO:0000256" key="15">
    <source>
        <dbReference type="ARBA" id="ARBA00072999"/>
    </source>
</evidence>
<keyword evidence="8" id="KW-0479">Metal-binding</keyword>
<keyword evidence="12" id="KW-0694">RNA-binding</keyword>
<dbReference type="GO" id="GO:0006397">
    <property type="term" value="P:mRNA processing"/>
    <property type="evidence" value="ECO:0007669"/>
    <property type="project" value="UniProtKB-KW"/>
</dbReference>
<dbReference type="InterPro" id="IPR012340">
    <property type="entry name" value="NA-bd_OB-fold"/>
</dbReference>
<dbReference type="GO" id="GO:0005737">
    <property type="term" value="C:cytoplasm"/>
    <property type="evidence" value="ECO:0007669"/>
    <property type="project" value="UniProtKB-SubCell"/>
</dbReference>
<evidence type="ECO:0000256" key="6">
    <source>
        <dbReference type="ARBA" id="ARBA00022664"/>
    </source>
</evidence>
<comment type="similarity">
    <text evidence="4">Belongs to the RNase E/G family.</text>
</comment>
<reference evidence="18 19" key="1">
    <citation type="submission" date="2013-04" db="EMBL/GenBank/DDBJ databases">
        <title>The Genome Sequence of Propionimicrobium lymphophilum ACS-093-V-SCH5.</title>
        <authorList>
            <consortium name="The Broad Institute Genomics Platform"/>
            <person name="Earl A."/>
            <person name="Ward D."/>
            <person name="Feldgarden M."/>
            <person name="Gevers D."/>
            <person name="Saerens B."/>
            <person name="Vaneechoutte M."/>
            <person name="Walker B."/>
            <person name="Young S."/>
            <person name="Zeng Q."/>
            <person name="Gargeya S."/>
            <person name="Fitzgerald M."/>
            <person name="Haas B."/>
            <person name="Abouelleil A."/>
            <person name="Allen A.W."/>
            <person name="Alvarado L."/>
            <person name="Arachchi H.M."/>
            <person name="Berlin A.M."/>
            <person name="Chapman S.B."/>
            <person name="Gainer-Dewar J."/>
            <person name="Goldberg J."/>
            <person name="Griggs A."/>
            <person name="Gujja S."/>
            <person name="Hansen M."/>
            <person name="Howarth C."/>
            <person name="Imamovic A."/>
            <person name="Ireland A."/>
            <person name="Larimer J."/>
            <person name="McCowan C."/>
            <person name="Murphy C."/>
            <person name="Pearson M."/>
            <person name="Poon T.W."/>
            <person name="Priest M."/>
            <person name="Roberts A."/>
            <person name="Saif S."/>
            <person name="Shea T."/>
            <person name="Sisk P."/>
            <person name="Sykes S."/>
            <person name="Wortman J."/>
            <person name="Nusbaum C."/>
            <person name="Birren B."/>
        </authorList>
    </citation>
    <scope>NUCLEOTIDE SEQUENCE [LARGE SCALE GENOMIC DNA]</scope>
    <source>
        <strain evidence="18 19">ACS-093-V-SCH5</strain>
    </source>
</reference>
<dbReference type="PANTHER" id="PTHR30001">
    <property type="entry name" value="RIBONUCLEASE"/>
    <property type="match status" value="1"/>
</dbReference>
<keyword evidence="7" id="KW-0819">tRNA processing</keyword>
<keyword evidence="6" id="KW-0507">mRNA processing</keyword>
<feature type="compositionally biased region" description="Low complexity" evidence="16">
    <location>
        <begin position="119"/>
        <end position="131"/>
    </location>
</feature>
<dbReference type="InterPro" id="IPR004659">
    <property type="entry name" value="RNase_E/G"/>
</dbReference>
<dbReference type="Gene3D" id="2.40.50.140">
    <property type="entry name" value="Nucleic acid-binding proteins"/>
    <property type="match status" value="1"/>
</dbReference>
<feature type="domain" description="S1 motif" evidence="17">
    <location>
        <begin position="444"/>
        <end position="527"/>
    </location>
</feature>
<dbReference type="STRING" id="883161.HMPREF9306_01512"/>
<evidence type="ECO:0000256" key="16">
    <source>
        <dbReference type="SAM" id="MobiDB-lite"/>
    </source>
</evidence>
<comment type="subcellular location">
    <subcellularLocation>
        <location evidence="3">Cytoplasm</location>
    </subcellularLocation>
</comment>
<feature type="region of interest" description="Disordered" evidence="16">
    <location>
        <begin position="223"/>
        <end position="389"/>
    </location>
</feature>
<protein>
    <recommendedName>
        <fullName evidence="15">Ribonuclease E</fullName>
        <ecNumber evidence="14">3.1.26.12</ecNumber>
    </recommendedName>
</protein>
<dbReference type="EC" id="3.1.26.12" evidence="14"/>
<feature type="region of interest" description="Disordered" evidence="16">
    <location>
        <begin position="821"/>
        <end position="856"/>
    </location>
</feature>
<accession>S2WW55</accession>
<dbReference type="PROSITE" id="PS50126">
    <property type="entry name" value="S1"/>
    <property type="match status" value="1"/>
</dbReference>
<dbReference type="SUPFAM" id="SSF50249">
    <property type="entry name" value="Nucleic acid-binding proteins"/>
    <property type="match status" value="1"/>
</dbReference>
<dbReference type="SMART" id="SM00316">
    <property type="entry name" value="S1"/>
    <property type="match status" value="1"/>
</dbReference>
<feature type="compositionally biased region" description="Basic residues" evidence="16">
    <location>
        <begin position="378"/>
        <end position="389"/>
    </location>
</feature>
<feature type="compositionally biased region" description="Basic residues" evidence="16">
    <location>
        <begin position="283"/>
        <end position="296"/>
    </location>
</feature>
<feature type="compositionally biased region" description="Basic and acidic residues" evidence="16">
    <location>
        <begin position="168"/>
        <end position="191"/>
    </location>
</feature>
<dbReference type="Proteomes" id="UP000014417">
    <property type="component" value="Unassembled WGS sequence"/>
</dbReference>